<evidence type="ECO:0000313" key="4">
    <source>
        <dbReference type="WBParaSite" id="MBELARI_LOCUS14469"/>
    </source>
</evidence>
<evidence type="ECO:0000256" key="2">
    <source>
        <dbReference type="SAM" id="SignalP"/>
    </source>
</evidence>
<keyword evidence="1" id="KW-1133">Transmembrane helix</keyword>
<proteinExistence type="predicted"/>
<keyword evidence="1" id="KW-0812">Transmembrane</keyword>
<keyword evidence="2" id="KW-0732">Signal</keyword>
<accession>A0AAF3EKB6</accession>
<sequence>MSRLILCLLLVAMFGVWSDAWALRNGLLYGTWWGPIGGYGMGAPNFVMERAEEEDEEEEQFMIIVAISVSLLLIFGSIITYFCVRSGMRTERLRVQEGESVAMESIELNANN</sequence>
<dbReference type="WBParaSite" id="MBELARI_LOCUS14469">
    <property type="protein sequence ID" value="MBELARI_LOCUS14469"/>
    <property type="gene ID" value="MBELARI_LOCUS14469"/>
</dbReference>
<keyword evidence="3" id="KW-1185">Reference proteome</keyword>
<feature type="chain" id="PRO_5042086665" evidence="2">
    <location>
        <begin position="23"/>
        <end position="112"/>
    </location>
</feature>
<dbReference type="Proteomes" id="UP000887575">
    <property type="component" value="Unassembled WGS sequence"/>
</dbReference>
<name>A0AAF3EKB6_9BILA</name>
<feature type="transmembrane region" description="Helical" evidence="1">
    <location>
        <begin position="61"/>
        <end position="84"/>
    </location>
</feature>
<feature type="signal peptide" evidence="2">
    <location>
        <begin position="1"/>
        <end position="22"/>
    </location>
</feature>
<organism evidence="3 4">
    <name type="scientific">Mesorhabditis belari</name>
    <dbReference type="NCBI Taxonomy" id="2138241"/>
    <lineage>
        <taxon>Eukaryota</taxon>
        <taxon>Metazoa</taxon>
        <taxon>Ecdysozoa</taxon>
        <taxon>Nematoda</taxon>
        <taxon>Chromadorea</taxon>
        <taxon>Rhabditida</taxon>
        <taxon>Rhabditina</taxon>
        <taxon>Rhabditomorpha</taxon>
        <taxon>Rhabditoidea</taxon>
        <taxon>Rhabditidae</taxon>
        <taxon>Mesorhabditinae</taxon>
        <taxon>Mesorhabditis</taxon>
    </lineage>
</organism>
<dbReference type="AlphaFoldDB" id="A0AAF3EKB6"/>
<protein>
    <submittedName>
        <fullName evidence="4">Uncharacterized protein</fullName>
    </submittedName>
</protein>
<evidence type="ECO:0000313" key="3">
    <source>
        <dbReference type="Proteomes" id="UP000887575"/>
    </source>
</evidence>
<reference evidence="4" key="1">
    <citation type="submission" date="2024-02" db="UniProtKB">
        <authorList>
            <consortium name="WormBaseParasite"/>
        </authorList>
    </citation>
    <scope>IDENTIFICATION</scope>
</reference>
<evidence type="ECO:0000256" key="1">
    <source>
        <dbReference type="SAM" id="Phobius"/>
    </source>
</evidence>
<keyword evidence="1" id="KW-0472">Membrane</keyword>